<dbReference type="InterPro" id="IPR009018">
    <property type="entry name" value="Signal_recog_particle_SRP9/14"/>
</dbReference>
<protein>
    <recommendedName>
        <fullName evidence="3 8">Signal recognition particle 14 kDa protein</fullName>
        <shortName evidence="8">SRP14</shortName>
    </recommendedName>
</protein>
<comment type="caution">
    <text evidence="9">The sequence shown here is derived from an EMBL/GenBank/DDBJ whole genome shotgun (WGS) entry which is preliminary data.</text>
</comment>
<dbReference type="SUPFAM" id="SSF54762">
    <property type="entry name" value="Signal recognition particle alu RNA binding heterodimer, SRP9/14"/>
    <property type="match status" value="1"/>
</dbReference>
<keyword evidence="6 8" id="KW-0733">Signal recognition particle</keyword>
<dbReference type="GO" id="GO:0005786">
    <property type="term" value="C:signal recognition particle, endoplasmic reticulum targeting"/>
    <property type="evidence" value="ECO:0007669"/>
    <property type="project" value="UniProtKB-UniRule"/>
</dbReference>
<dbReference type="Proteomes" id="UP000821866">
    <property type="component" value="Chromosome 4"/>
</dbReference>
<dbReference type="PANTHER" id="PTHR12013">
    <property type="entry name" value="SIGNAL RECOGNITION PARTICLE 14 KD PROTEIN"/>
    <property type="match status" value="1"/>
</dbReference>
<keyword evidence="5 8" id="KW-0694">RNA-binding</keyword>
<dbReference type="AlphaFoldDB" id="A0A9J6DY58"/>
<comment type="function">
    <text evidence="8">Component of the signal recognition particle (SRP) complex, a ribonucleoprotein complex that mediates the cotranslational targeting of secretory and membrane proteins to the endoplasmic reticulum (ER). SRP9 together with SRP14 and the Alu portion of the SRP RNA, constitutes the elongation arrest domain of SRP. The complex of SRP9 and SRP14 is required for SRP RNA binding.</text>
</comment>
<comment type="similarity">
    <text evidence="2 8">Belongs to the SRP14 family.</text>
</comment>
<dbReference type="FunFam" id="3.30.720.10:FF:000003">
    <property type="entry name" value="Signal recognition particle 14"/>
    <property type="match status" value="1"/>
</dbReference>
<evidence type="ECO:0000256" key="8">
    <source>
        <dbReference type="RuleBase" id="RU368100"/>
    </source>
</evidence>
<keyword evidence="10" id="KW-1185">Reference proteome</keyword>
<evidence type="ECO:0000256" key="5">
    <source>
        <dbReference type="ARBA" id="ARBA00022884"/>
    </source>
</evidence>
<evidence type="ECO:0000256" key="6">
    <source>
        <dbReference type="ARBA" id="ARBA00023135"/>
    </source>
</evidence>
<evidence type="ECO:0000313" key="10">
    <source>
        <dbReference type="Proteomes" id="UP000821866"/>
    </source>
</evidence>
<sequence>MSHLTFPQFLSELTKLFQKNRSSGSIYITMKRYDGKTKPKPRPEKLAANPIQPPAEYKCLLRAHAGSNKISTVAYANLLKGNIDGLKKKDKKKSTAKATQ</sequence>
<dbReference type="Gene3D" id="3.30.720.10">
    <property type="entry name" value="Signal recognition particle alu RNA binding heterodimer, srp9/1"/>
    <property type="match status" value="1"/>
</dbReference>
<dbReference type="InterPro" id="IPR003210">
    <property type="entry name" value="Signal_recog_particle_SRP14"/>
</dbReference>
<keyword evidence="7 8" id="KW-0687">Ribonucleoprotein</keyword>
<dbReference type="GO" id="GO:0006614">
    <property type="term" value="P:SRP-dependent cotranslational protein targeting to membrane"/>
    <property type="evidence" value="ECO:0007669"/>
    <property type="project" value="UniProtKB-UniRule"/>
</dbReference>
<comment type="subunit">
    <text evidence="8">Heterodimer with SRP9; binds RNA as heterodimer. Component of a signal recognition particle (SRP) complex that consists of a 7SL RNA molecule of 300 nucleotides and six protein subunits: SRP72, SRP68, SRP54, SRP19, SRP14 and SRP9.</text>
</comment>
<evidence type="ECO:0000256" key="1">
    <source>
        <dbReference type="ARBA" id="ARBA00004496"/>
    </source>
</evidence>
<evidence type="ECO:0000313" key="9">
    <source>
        <dbReference type="EMBL" id="KAH8027069.1"/>
    </source>
</evidence>
<gene>
    <name evidence="9" type="ORF">HPB51_002014</name>
</gene>
<reference evidence="9" key="1">
    <citation type="journal article" date="2020" name="Cell">
        <title>Large-Scale Comparative Analyses of Tick Genomes Elucidate Their Genetic Diversity and Vector Capacities.</title>
        <authorList>
            <consortium name="Tick Genome and Microbiome Consortium (TIGMIC)"/>
            <person name="Jia N."/>
            <person name="Wang J."/>
            <person name="Shi W."/>
            <person name="Du L."/>
            <person name="Sun Y."/>
            <person name="Zhan W."/>
            <person name="Jiang J.F."/>
            <person name="Wang Q."/>
            <person name="Zhang B."/>
            <person name="Ji P."/>
            <person name="Bell-Sakyi L."/>
            <person name="Cui X.M."/>
            <person name="Yuan T.T."/>
            <person name="Jiang B.G."/>
            <person name="Yang W.F."/>
            <person name="Lam T.T."/>
            <person name="Chang Q.C."/>
            <person name="Ding S.J."/>
            <person name="Wang X.J."/>
            <person name="Zhu J.G."/>
            <person name="Ruan X.D."/>
            <person name="Zhao L."/>
            <person name="Wei J.T."/>
            <person name="Ye R.Z."/>
            <person name="Que T.C."/>
            <person name="Du C.H."/>
            <person name="Zhou Y.H."/>
            <person name="Cheng J.X."/>
            <person name="Dai P.F."/>
            <person name="Guo W.B."/>
            <person name="Han X.H."/>
            <person name="Huang E.J."/>
            <person name="Li L.F."/>
            <person name="Wei W."/>
            <person name="Gao Y.C."/>
            <person name="Liu J.Z."/>
            <person name="Shao H.Z."/>
            <person name="Wang X."/>
            <person name="Wang C.C."/>
            <person name="Yang T.C."/>
            <person name="Huo Q.B."/>
            <person name="Li W."/>
            <person name="Chen H.Y."/>
            <person name="Chen S.E."/>
            <person name="Zhou L.G."/>
            <person name="Ni X.B."/>
            <person name="Tian J.H."/>
            <person name="Sheng Y."/>
            <person name="Liu T."/>
            <person name="Pan Y.S."/>
            <person name="Xia L.Y."/>
            <person name="Li J."/>
            <person name="Zhao F."/>
            <person name="Cao W.C."/>
        </authorList>
    </citation>
    <scope>NUCLEOTIDE SEQUENCE</scope>
    <source>
        <strain evidence="9">Rmic-2018</strain>
    </source>
</reference>
<dbReference type="GO" id="GO:0008312">
    <property type="term" value="F:7S RNA binding"/>
    <property type="evidence" value="ECO:0007669"/>
    <property type="project" value="UniProtKB-UniRule"/>
</dbReference>
<comment type="subcellular location">
    <subcellularLocation>
        <location evidence="1 8">Cytoplasm</location>
    </subcellularLocation>
</comment>
<evidence type="ECO:0000256" key="7">
    <source>
        <dbReference type="ARBA" id="ARBA00023274"/>
    </source>
</evidence>
<reference evidence="9" key="2">
    <citation type="submission" date="2021-09" db="EMBL/GenBank/DDBJ databases">
        <authorList>
            <person name="Jia N."/>
            <person name="Wang J."/>
            <person name="Shi W."/>
            <person name="Du L."/>
            <person name="Sun Y."/>
            <person name="Zhan W."/>
            <person name="Jiang J."/>
            <person name="Wang Q."/>
            <person name="Zhang B."/>
            <person name="Ji P."/>
            <person name="Sakyi L.B."/>
            <person name="Cui X."/>
            <person name="Yuan T."/>
            <person name="Jiang B."/>
            <person name="Yang W."/>
            <person name="Lam T.T.-Y."/>
            <person name="Chang Q."/>
            <person name="Ding S."/>
            <person name="Wang X."/>
            <person name="Zhu J."/>
            <person name="Ruan X."/>
            <person name="Zhao L."/>
            <person name="Wei J."/>
            <person name="Que T."/>
            <person name="Du C."/>
            <person name="Cheng J."/>
            <person name="Dai P."/>
            <person name="Han X."/>
            <person name="Huang E."/>
            <person name="Gao Y."/>
            <person name="Liu J."/>
            <person name="Shao H."/>
            <person name="Ye R."/>
            <person name="Li L."/>
            <person name="Wei W."/>
            <person name="Wang X."/>
            <person name="Wang C."/>
            <person name="Huo Q."/>
            <person name="Li W."/>
            <person name="Guo W."/>
            <person name="Chen H."/>
            <person name="Chen S."/>
            <person name="Zhou L."/>
            <person name="Zhou L."/>
            <person name="Ni X."/>
            <person name="Tian J."/>
            <person name="Zhou Y."/>
            <person name="Sheng Y."/>
            <person name="Liu T."/>
            <person name="Pan Y."/>
            <person name="Xia L."/>
            <person name="Li J."/>
            <person name="Zhao F."/>
            <person name="Cao W."/>
        </authorList>
    </citation>
    <scope>NUCLEOTIDE SEQUENCE</scope>
    <source>
        <strain evidence="9">Rmic-2018</strain>
        <tissue evidence="9">Larvae</tissue>
    </source>
</reference>
<evidence type="ECO:0000256" key="4">
    <source>
        <dbReference type="ARBA" id="ARBA00022490"/>
    </source>
</evidence>
<proteinExistence type="inferred from homology"/>
<organism evidence="9 10">
    <name type="scientific">Rhipicephalus microplus</name>
    <name type="common">Cattle tick</name>
    <name type="synonym">Boophilus microplus</name>
    <dbReference type="NCBI Taxonomy" id="6941"/>
    <lineage>
        <taxon>Eukaryota</taxon>
        <taxon>Metazoa</taxon>
        <taxon>Ecdysozoa</taxon>
        <taxon>Arthropoda</taxon>
        <taxon>Chelicerata</taxon>
        <taxon>Arachnida</taxon>
        <taxon>Acari</taxon>
        <taxon>Parasitiformes</taxon>
        <taxon>Ixodida</taxon>
        <taxon>Ixodoidea</taxon>
        <taxon>Ixodidae</taxon>
        <taxon>Rhipicephalinae</taxon>
        <taxon>Rhipicephalus</taxon>
        <taxon>Boophilus</taxon>
    </lineage>
</organism>
<dbReference type="GO" id="GO:0030942">
    <property type="term" value="F:endoplasmic reticulum signal peptide binding"/>
    <property type="evidence" value="ECO:0007669"/>
    <property type="project" value="UniProtKB-UniRule"/>
</dbReference>
<name>A0A9J6DY58_RHIMP</name>
<accession>A0A9J6DY58</accession>
<evidence type="ECO:0000256" key="3">
    <source>
        <dbReference type="ARBA" id="ARBA00017926"/>
    </source>
</evidence>
<evidence type="ECO:0000256" key="2">
    <source>
        <dbReference type="ARBA" id="ARBA00010349"/>
    </source>
</evidence>
<dbReference type="EMBL" id="JABSTU010000006">
    <property type="protein sequence ID" value="KAH8027069.1"/>
    <property type="molecule type" value="Genomic_DNA"/>
</dbReference>
<dbReference type="Pfam" id="PF02290">
    <property type="entry name" value="SRP14"/>
    <property type="match status" value="1"/>
</dbReference>
<keyword evidence="4 8" id="KW-0963">Cytoplasm</keyword>
<dbReference type="VEuPathDB" id="VectorBase:LOC119167038"/>